<reference evidence="1 2" key="1">
    <citation type="submission" date="2023-05" db="EMBL/GenBank/DDBJ databases">
        <authorList>
            <person name="Gao F."/>
        </authorList>
    </citation>
    <scope>NUCLEOTIDE SEQUENCE [LARGE SCALE GENOMIC DNA]</scope>
    <source>
        <strain evidence="1 2">MIMF12</strain>
    </source>
</reference>
<evidence type="ECO:0000313" key="2">
    <source>
        <dbReference type="Proteomes" id="UP001302059"/>
    </source>
</evidence>
<feature type="non-terminal residue" evidence="1">
    <location>
        <position position="1"/>
    </location>
</feature>
<protein>
    <submittedName>
        <fullName evidence="1">Uncharacterized protein</fullName>
    </submittedName>
</protein>
<gene>
    <name evidence="1" type="ORF">QOL99_12230</name>
</gene>
<dbReference type="EMBL" id="JASNGB010000125">
    <property type="protein sequence ID" value="MDL2344912.1"/>
    <property type="molecule type" value="Genomic_DNA"/>
</dbReference>
<name>A0ABT7JJZ3_9DEIO</name>
<keyword evidence="2" id="KW-1185">Reference proteome</keyword>
<proteinExistence type="predicted"/>
<accession>A0ABT7JJZ3</accession>
<evidence type="ECO:0000313" key="1">
    <source>
        <dbReference type="EMBL" id="MDL2344912.1"/>
    </source>
</evidence>
<comment type="caution">
    <text evidence="1">The sequence shown here is derived from an EMBL/GenBank/DDBJ whole genome shotgun (WGS) entry which is preliminary data.</text>
</comment>
<sequence length="135" mass="13939">GEIARAGGGGGAAAGTETRPLTCTVVVDVRGLGRFDRDMTSHVYDAAGTQLWPDAALVRGVSSQLVNEGNLHTYATSEGQLGAFQNITRVGATRVQAPRIAPNSPVRTDVVLSAAAAAEFRKAGAACRVVYLKDA</sequence>
<dbReference type="Proteomes" id="UP001302059">
    <property type="component" value="Unassembled WGS sequence"/>
</dbReference>
<organism evidence="1 2">
    <name type="scientific">Deinococcus rhizophilus</name>
    <dbReference type="NCBI Taxonomy" id="3049544"/>
    <lineage>
        <taxon>Bacteria</taxon>
        <taxon>Thermotogati</taxon>
        <taxon>Deinococcota</taxon>
        <taxon>Deinococci</taxon>
        <taxon>Deinococcales</taxon>
        <taxon>Deinococcaceae</taxon>
        <taxon>Deinococcus</taxon>
    </lineage>
</organism>
<dbReference type="RefSeq" id="WP_285524181.1">
    <property type="nucleotide sequence ID" value="NZ_JASNGB010000125.1"/>
</dbReference>